<evidence type="ECO:0000313" key="3">
    <source>
        <dbReference type="EMBL" id="TBU01779.1"/>
    </source>
</evidence>
<evidence type="ECO:0000256" key="2">
    <source>
        <dbReference type="SAM" id="MobiDB-lite"/>
    </source>
</evidence>
<proteinExistence type="predicted"/>
<organism evidence="3 4">
    <name type="scientific">Hamiltosporidium magnivora</name>
    <dbReference type="NCBI Taxonomy" id="148818"/>
    <lineage>
        <taxon>Eukaryota</taxon>
        <taxon>Fungi</taxon>
        <taxon>Fungi incertae sedis</taxon>
        <taxon>Microsporidia</taxon>
        <taxon>Dubosqiidae</taxon>
        <taxon>Hamiltosporidium</taxon>
    </lineage>
</organism>
<keyword evidence="4" id="KW-1185">Reference proteome</keyword>
<evidence type="ECO:0000313" key="4">
    <source>
        <dbReference type="Proteomes" id="UP000291404"/>
    </source>
</evidence>
<evidence type="ECO:0000256" key="1">
    <source>
        <dbReference type="SAM" id="Coils"/>
    </source>
</evidence>
<keyword evidence="1" id="KW-0175">Coiled coil</keyword>
<comment type="caution">
    <text evidence="3">The sequence shown here is derived from an EMBL/GenBank/DDBJ whole genome shotgun (WGS) entry which is preliminary data.</text>
</comment>
<dbReference type="VEuPathDB" id="MicrosporidiaDB:CWI36_1262p0020"/>
<dbReference type="Proteomes" id="UP000291404">
    <property type="component" value="Unassembled WGS sequence"/>
</dbReference>
<reference evidence="3 4" key="1">
    <citation type="submission" date="2017-12" db="EMBL/GenBank/DDBJ databases">
        <authorList>
            <person name="Pombert J.-F."/>
            <person name="Haag K.L."/>
            <person name="Ebert D."/>
        </authorList>
    </citation>
    <scope>NUCLEOTIDE SEQUENCE [LARGE SCALE GENOMIC DNA]</scope>
    <source>
        <strain evidence="3">BE-OM-2</strain>
    </source>
</reference>
<dbReference type="VEuPathDB" id="MicrosporidiaDB:CWI39_0157p0020"/>
<feature type="compositionally biased region" description="Basic residues" evidence="2">
    <location>
        <begin position="19"/>
        <end position="28"/>
    </location>
</feature>
<dbReference type="AlphaFoldDB" id="A0A4Q9L2U7"/>
<feature type="region of interest" description="Disordered" evidence="2">
    <location>
        <begin position="19"/>
        <end position="46"/>
    </location>
</feature>
<protein>
    <submittedName>
        <fullName evidence="3">Uncharacterized protein</fullName>
    </submittedName>
</protein>
<gene>
    <name evidence="3" type="ORF">CWI36_1262p0020</name>
</gene>
<feature type="coiled-coil region" evidence="1">
    <location>
        <begin position="165"/>
        <end position="192"/>
    </location>
</feature>
<sequence>MNINTKEILWTIMAKSRKNQNTKKYQKNSKKDNNESNMDESGYDNKVVSGVDSSYKTEYEKYCEHVLKEENDVTDNGALEIIEKQILKDKEADNSSVLNSELNISNSATLDESELVSTESIKSNKRLIAISNRDVVNLINEHEEVTRIKTDKTKIMGQKPFLGLEEDLKNKIKETEIMNEEESRNIGNLLNNQAIKESIIKRSAILNTGCRVNITDFSKEGEIHVVELLKEKNDCGKPLFQAENALSYAKQTQEEKEKKKCTQKFSSFQNADMMQPHEFNNITEVKYVEEVKCPSRVRRVSKFKKLISRISQIFVCGGT</sequence>
<dbReference type="EMBL" id="PITI01001262">
    <property type="protein sequence ID" value="TBU01779.1"/>
    <property type="molecule type" value="Genomic_DNA"/>
</dbReference>
<accession>A0A4Q9L2U7</accession>
<name>A0A4Q9L2U7_9MICR</name>